<dbReference type="EMBL" id="LANR01000001">
    <property type="protein sequence ID" value="KJV62741.1"/>
    <property type="molecule type" value="Genomic_DNA"/>
</dbReference>
<organism evidence="2 3">
    <name type="scientific">Rickettsia amblyommatis str. Ac/Pa</name>
    <dbReference type="NCBI Taxonomy" id="1359164"/>
    <lineage>
        <taxon>Bacteria</taxon>
        <taxon>Pseudomonadati</taxon>
        <taxon>Pseudomonadota</taxon>
        <taxon>Alphaproteobacteria</taxon>
        <taxon>Rickettsiales</taxon>
        <taxon>Rickettsiaceae</taxon>
        <taxon>Rickettsieae</taxon>
        <taxon>Rickettsia</taxon>
        <taxon>spotted fever group</taxon>
    </lineage>
</organism>
<dbReference type="InterPro" id="IPR029060">
    <property type="entry name" value="PIN-like_dom_sf"/>
</dbReference>
<sequence>MVNSKPFIANCSITVSWFFYDERDKYSDFTLDYCYKFRVIVPPLWSLEVTNVILIAEKRARIKSVEVIKIIDFLNSLPLNNISNFNFSIHEMIQTARTNNLTAYDTTYLLTAMHEGLPIMATNDKALIQANSL</sequence>
<evidence type="ECO:0000313" key="2">
    <source>
        <dbReference type="EMBL" id="KJV62741.1"/>
    </source>
</evidence>
<evidence type="ECO:0000313" key="3">
    <source>
        <dbReference type="Proteomes" id="UP000033556"/>
    </source>
</evidence>
<comment type="caution">
    <text evidence="2">The sequence shown here is derived from an EMBL/GenBank/DDBJ whole genome shotgun (WGS) entry which is preliminary data.</text>
</comment>
<dbReference type="CDD" id="cd09873">
    <property type="entry name" value="PIN_Pae0151-like"/>
    <property type="match status" value="1"/>
</dbReference>
<gene>
    <name evidence="2" type="ORF">APHACPA_1779</name>
</gene>
<keyword evidence="1" id="KW-0460">Magnesium</keyword>
<dbReference type="InterPro" id="IPR051619">
    <property type="entry name" value="TypeII_TA_RNase_PINc/VapC"/>
</dbReference>
<dbReference type="RefSeq" id="WP_014392641.1">
    <property type="nucleotide sequence ID" value="NZ_LANR01000001.1"/>
</dbReference>
<proteinExistence type="predicted"/>
<keyword evidence="3" id="KW-1185">Reference proteome</keyword>
<dbReference type="Gene3D" id="3.40.50.1010">
    <property type="entry name" value="5'-nuclease"/>
    <property type="match status" value="1"/>
</dbReference>
<name>A0A0F3N4S7_RICAM</name>
<reference evidence="2 3" key="1">
    <citation type="submission" date="2015-01" db="EMBL/GenBank/DDBJ databases">
        <title>Genome Sequencing of Rickettsiales.</title>
        <authorList>
            <person name="Daugherty S.C."/>
            <person name="Su Q."/>
            <person name="Abolude K."/>
            <person name="Beier-Sexton M."/>
            <person name="Carlyon J.A."/>
            <person name="Carter R."/>
            <person name="Day N.P."/>
            <person name="Dumler S.J."/>
            <person name="Dyachenko V."/>
            <person name="Godinez A."/>
            <person name="Kurtti T.J."/>
            <person name="Lichay M."/>
            <person name="Mullins K.E."/>
            <person name="Ott S."/>
            <person name="Pappas-Brown V."/>
            <person name="Paris D.H."/>
            <person name="Patel P."/>
            <person name="Richards A.L."/>
            <person name="Sadzewicz L."/>
            <person name="Sears K."/>
            <person name="Seidman D."/>
            <person name="Sengamalay N."/>
            <person name="Stenos J."/>
            <person name="Tallon L.J."/>
            <person name="Vincent G."/>
            <person name="Fraser C.M."/>
            <person name="Munderloh U."/>
            <person name="Dunning-Hotopp J.C."/>
        </authorList>
    </citation>
    <scope>NUCLEOTIDE SEQUENCE [LARGE SCALE GENOMIC DNA]</scope>
    <source>
        <strain evidence="2 3">Ac/Pa</strain>
    </source>
</reference>
<dbReference type="Proteomes" id="UP000033556">
    <property type="component" value="Unassembled WGS sequence"/>
</dbReference>
<dbReference type="SUPFAM" id="SSF88723">
    <property type="entry name" value="PIN domain-like"/>
    <property type="match status" value="1"/>
</dbReference>
<protein>
    <submittedName>
        <fullName evidence="2">PIN domain protein</fullName>
    </submittedName>
</protein>
<dbReference type="AlphaFoldDB" id="A0A0F3N4S7"/>
<evidence type="ECO:0000256" key="1">
    <source>
        <dbReference type="ARBA" id="ARBA00022842"/>
    </source>
</evidence>
<dbReference type="PANTHER" id="PTHR35901:SF1">
    <property type="entry name" value="EXONUCLEASE VAPC9"/>
    <property type="match status" value="1"/>
</dbReference>
<dbReference type="PATRIC" id="fig|1359164.3.peg.1756"/>
<accession>A0A0F3N4S7</accession>
<dbReference type="InterPro" id="IPR044153">
    <property type="entry name" value="PIN_Pae0151-like"/>
</dbReference>
<dbReference type="PANTHER" id="PTHR35901">
    <property type="entry name" value="RIBONUCLEASE VAPC3"/>
    <property type="match status" value="1"/>
</dbReference>